<evidence type="ECO:0000256" key="1">
    <source>
        <dbReference type="SAM" id="SignalP"/>
    </source>
</evidence>
<protein>
    <submittedName>
        <fullName evidence="2">Uncharacterized protein</fullName>
    </submittedName>
</protein>
<sequence>MRKLLAVLCLSLFFLRSDAQILDMLKGRVKDKAVETATSLAGNKVNNLITTQAITTNFGDCDVRNIKDPGFGADEQYTDLCHAEFSENGFVLRPGYYELRVKSFCLQAGTYAPGKGDGYLYAPLKGPKKDIVDKIVKNWYKKQNISQADVQMLLWAIISKANFKNISPELKLVAAQLLSPKEILSLSNMGLDFVPDNVMSEVKMNLPKPVQLVLEAENKMRQFFNSASYNYNELERFAMLAGVNTQRSTINYGTWGLHPGGFWIAYLPSGYSQMKVRIFVPADKGTVNYIPSNDVAVPANESSQRLLLSDVKNCN</sequence>
<evidence type="ECO:0000313" key="3">
    <source>
        <dbReference type="Proteomes" id="UP001209317"/>
    </source>
</evidence>
<evidence type="ECO:0000313" key="2">
    <source>
        <dbReference type="EMBL" id="MCU7695208.1"/>
    </source>
</evidence>
<dbReference type="RefSeq" id="WP_263038695.1">
    <property type="nucleotide sequence ID" value="NZ_JAOTPL010000020.1"/>
</dbReference>
<keyword evidence="3" id="KW-1185">Reference proteome</keyword>
<gene>
    <name evidence="2" type="ORF">OD355_11825</name>
</gene>
<comment type="caution">
    <text evidence="2">The sequence shown here is derived from an EMBL/GenBank/DDBJ whole genome shotgun (WGS) entry which is preliminary data.</text>
</comment>
<dbReference type="AlphaFoldDB" id="A0AAE3INE6"/>
<keyword evidence="1" id="KW-0732">Signal</keyword>
<proteinExistence type="predicted"/>
<dbReference type="EMBL" id="JAOTPL010000020">
    <property type="protein sequence ID" value="MCU7695208.1"/>
    <property type="molecule type" value="Genomic_DNA"/>
</dbReference>
<feature type="signal peptide" evidence="1">
    <location>
        <begin position="1"/>
        <end position="19"/>
    </location>
</feature>
<feature type="chain" id="PRO_5042020378" evidence="1">
    <location>
        <begin position="20"/>
        <end position="315"/>
    </location>
</feature>
<organism evidence="2 3">
    <name type="scientific">Haoranjiania flava</name>
    <dbReference type="NCBI Taxonomy" id="1856322"/>
    <lineage>
        <taxon>Bacteria</taxon>
        <taxon>Pseudomonadati</taxon>
        <taxon>Bacteroidota</taxon>
        <taxon>Chitinophagia</taxon>
        <taxon>Chitinophagales</taxon>
        <taxon>Chitinophagaceae</taxon>
        <taxon>Haoranjiania</taxon>
    </lineage>
</organism>
<accession>A0AAE3INE6</accession>
<reference evidence="2" key="1">
    <citation type="submission" date="2022-10" db="EMBL/GenBank/DDBJ databases">
        <authorList>
            <person name="Kim H.S."/>
            <person name="Kim J.-S."/>
            <person name="Suh M.K."/>
            <person name="Eom M.K."/>
            <person name="Lee J.-S."/>
        </authorList>
    </citation>
    <scope>NUCLEOTIDE SEQUENCE</scope>
    <source>
        <strain evidence="2">LIP-5</strain>
    </source>
</reference>
<name>A0AAE3INE6_9BACT</name>
<dbReference type="Proteomes" id="UP001209317">
    <property type="component" value="Unassembled WGS sequence"/>
</dbReference>